<dbReference type="Proteomes" id="UP000004605">
    <property type="component" value="Unassembled WGS sequence"/>
</dbReference>
<organism evidence="2 3">
    <name type="scientific">Vibrio ichthyoenteri ATCC 700023</name>
    <dbReference type="NCBI Taxonomy" id="870968"/>
    <lineage>
        <taxon>Bacteria</taxon>
        <taxon>Pseudomonadati</taxon>
        <taxon>Pseudomonadota</taxon>
        <taxon>Gammaproteobacteria</taxon>
        <taxon>Vibrionales</taxon>
        <taxon>Vibrionaceae</taxon>
        <taxon>Vibrio</taxon>
    </lineage>
</organism>
<accession>F9S021</accession>
<evidence type="ECO:0000256" key="1">
    <source>
        <dbReference type="SAM" id="MobiDB-lite"/>
    </source>
</evidence>
<evidence type="ECO:0000313" key="3">
    <source>
        <dbReference type="Proteomes" id="UP000004605"/>
    </source>
</evidence>
<protein>
    <submittedName>
        <fullName evidence="2">Uncharacterized protein</fullName>
    </submittedName>
</protein>
<gene>
    <name evidence="2" type="ORF">VII00023_08804</name>
</gene>
<feature type="compositionally biased region" description="Basic and acidic residues" evidence="1">
    <location>
        <begin position="18"/>
        <end position="34"/>
    </location>
</feature>
<reference evidence="2 3" key="1">
    <citation type="journal article" date="2012" name="Int. J. Syst. Evol. Microbiol.">
        <title>Vibrio caribbeanicus sp. nov., isolated from the marine sponge Scleritoderma cyanea.</title>
        <authorList>
            <person name="Hoffmann M."/>
            <person name="Monday S.R."/>
            <person name="Allard M.W."/>
            <person name="Strain E.A."/>
            <person name="Whittaker P."/>
            <person name="Naum M."/>
            <person name="McCarthy P.J."/>
            <person name="Lopez J.V."/>
            <person name="Fischer M."/>
            <person name="Brown E.W."/>
        </authorList>
    </citation>
    <scope>NUCLEOTIDE SEQUENCE [LARGE SCALE GENOMIC DNA]</scope>
    <source>
        <strain evidence="2 3">ATCC 700023</strain>
    </source>
</reference>
<dbReference type="EMBL" id="AFWF01000075">
    <property type="protein sequence ID" value="EGU43911.1"/>
    <property type="molecule type" value="Genomic_DNA"/>
</dbReference>
<comment type="caution">
    <text evidence="2">The sequence shown here is derived from an EMBL/GenBank/DDBJ whole genome shotgun (WGS) entry which is preliminary data.</text>
</comment>
<dbReference type="AlphaFoldDB" id="F9S021"/>
<sequence length="135" mass="16049">MPTHRLFCVEKRRKKRSEMREAMRKRSERCAPRVEKRKAKSESTKLSFTARQTTRPMPSSSRGRNDRVGNLQLHRTKADSLLALRALWNDRRVMATRGETREKRDARDDTKKEQNAALRELRNERRKKEARCKSV</sequence>
<feature type="compositionally biased region" description="Polar residues" evidence="1">
    <location>
        <begin position="44"/>
        <end position="62"/>
    </location>
</feature>
<name>F9S021_9VIBR</name>
<keyword evidence="3" id="KW-1185">Reference proteome</keyword>
<feature type="region of interest" description="Disordered" evidence="1">
    <location>
        <begin position="92"/>
        <end position="135"/>
    </location>
</feature>
<proteinExistence type="predicted"/>
<feature type="compositionally biased region" description="Basic and acidic residues" evidence="1">
    <location>
        <begin position="92"/>
        <end position="127"/>
    </location>
</feature>
<evidence type="ECO:0000313" key="2">
    <source>
        <dbReference type="EMBL" id="EGU43911.1"/>
    </source>
</evidence>
<feature type="region of interest" description="Disordered" evidence="1">
    <location>
        <begin position="1"/>
        <end position="73"/>
    </location>
</feature>